<keyword evidence="1" id="KW-1133">Transmembrane helix</keyword>
<name>A0A166EFN0_9AGAM</name>
<protein>
    <recommendedName>
        <fullName evidence="2">DUF6534 domain-containing protein</fullName>
    </recommendedName>
</protein>
<feature type="domain" description="DUF6534" evidence="2">
    <location>
        <begin position="72"/>
        <end position="156"/>
    </location>
</feature>
<dbReference type="EMBL" id="KV428044">
    <property type="protein sequence ID" value="KZT39539.1"/>
    <property type="molecule type" value="Genomic_DNA"/>
</dbReference>
<accession>A0A166EFN0</accession>
<gene>
    <name evidence="3" type="ORF">SISSUDRAFT_627930</name>
</gene>
<evidence type="ECO:0000313" key="3">
    <source>
        <dbReference type="EMBL" id="KZT39539.1"/>
    </source>
</evidence>
<keyword evidence="4" id="KW-1185">Reference proteome</keyword>
<dbReference type="OrthoDB" id="3190888at2759"/>
<evidence type="ECO:0000313" key="4">
    <source>
        <dbReference type="Proteomes" id="UP000076798"/>
    </source>
</evidence>
<feature type="transmembrane region" description="Helical" evidence="1">
    <location>
        <begin position="107"/>
        <end position="126"/>
    </location>
</feature>
<dbReference type="Proteomes" id="UP000076798">
    <property type="component" value="Unassembled WGS sequence"/>
</dbReference>
<feature type="transmembrane region" description="Helical" evidence="1">
    <location>
        <begin position="132"/>
        <end position="153"/>
    </location>
</feature>
<evidence type="ECO:0000259" key="2">
    <source>
        <dbReference type="Pfam" id="PF20152"/>
    </source>
</evidence>
<dbReference type="PANTHER" id="PTHR40465">
    <property type="entry name" value="CHROMOSOME 1, WHOLE GENOME SHOTGUN SEQUENCE"/>
    <property type="match status" value="1"/>
</dbReference>
<dbReference type="STRING" id="1314776.A0A166EFN0"/>
<organism evidence="3 4">
    <name type="scientific">Sistotremastrum suecicum HHB10207 ss-3</name>
    <dbReference type="NCBI Taxonomy" id="1314776"/>
    <lineage>
        <taxon>Eukaryota</taxon>
        <taxon>Fungi</taxon>
        <taxon>Dikarya</taxon>
        <taxon>Basidiomycota</taxon>
        <taxon>Agaricomycotina</taxon>
        <taxon>Agaricomycetes</taxon>
        <taxon>Sistotremastrales</taxon>
        <taxon>Sistotremastraceae</taxon>
        <taxon>Sistotremastrum</taxon>
    </lineage>
</organism>
<feature type="transmembrane region" description="Helical" evidence="1">
    <location>
        <begin position="58"/>
        <end position="86"/>
    </location>
</feature>
<sequence length="247" mass="27495">MLVEFICHAFFIAKIWKLSKRNWVVCGSISVLEIARLATKSVLSVRLFTVSYWAEFGIVLKTCITLPLVLGVCTDIAITCCLCYYLRKCRTGYQRTDNLISHLLYYTINNGILTTAGDIVILGLFLGIPDNLAYLAVFEVISKLYATAILTSLNTRPLLRAQHQAGGLELYRNHLLSPLTPASATKTSLNSAGCASNMSPTFDVIRSGGSRNGETEVKVSVTWVERSYHRSLFTLLSTVREYPFSMF</sequence>
<dbReference type="AlphaFoldDB" id="A0A166EFN0"/>
<proteinExistence type="predicted"/>
<reference evidence="3 4" key="1">
    <citation type="journal article" date="2016" name="Mol. Biol. Evol.">
        <title>Comparative Genomics of Early-Diverging Mushroom-Forming Fungi Provides Insights into the Origins of Lignocellulose Decay Capabilities.</title>
        <authorList>
            <person name="Nagy L.G."/>
            <person name="Riley R."/>
            <person name="Tritt A."/>
            <person name="Adam C."/>
            <person name="Daum C."/>
            <person name="Floudas D."/>
            <person name="Sun H."/>
            <person name="Yadav J.S."/>
            <person name="Pangilinan J."/>
            <person name="Larsson K.H."/>
            <person name="Matsuura K."/>
            <person name="Barry K."/>
            <person name="Labutti K."/>
            <person name="Kuo R."/>
            <person name="Ohm R.A."/>
            <person name="Bhattacharya S.S."/>
            <person name="Shirouzu T."/>
            <person name="Yoshinaga Y."/>
            <person name="Martin F.M."/>
            <person name="Grigoriev I.V."/>
            <person name="Hibbett D.S."/>
        </authorList>
    </citation>
    <scope>NUCLEOTIDE SEQUENCE [LARGE SCALE GENOMIC DNA]</scope>
    <source>
        <strain evidence="3 4">HHB10207 ss-3</strain>
    </source>
</reference>
<keyword evidence="1" id="KW-0812">Transmembrane</keyword>
<dbReference type="InterPro" id="IPR045339">
    <property type="entry name" value="DUF6534"/>
</dbReference>
<keyword evidence="1" id="KW-0472">Membrane</keyword>
<evidence type="ECO:0000256" key="1">
    <source>
        <dbReference type="SAM" id="Phobius"/>
    </source>
</evidence>
<dbReference type="PANTHER" id="PTHR40465:SF1">
    <property type="entry name" value="DUF6534 DOMAIN-CONTAINING PROTEIN"/>
    <property type="match status" value="1"/>
</dbReference>
<dbReference type="Pfam" id="PF20152">
    <property type="entry name" value="DUF6534"/>
    <property type="match status" value="1"/>
</dbReference>